<dbReference type="EMBL" id="JAKNRV010000215">
    <property type="protein sequence ID" value="MCK1786474.1"/>
    <property type="molecule type" value="Genomic_DNA"/>
</dbReference>
<evidence type="ECO:0000313" key="2">
    <source>
        <dbReference type="EMBL" id="MCK1786474.1"/>
    </source>
</evidence>
<proteinExistence type="predicted"/>
<reference evidence="2 3" key="1">
    <citation type="submission" date="2022-02" db="EMBL/GenBank/DDBJ databases">
        <title>Comparative genomics of the first Antarctic Pseudomonas spp. capable of biotransforming 2,4,6-Trinitrotoluene.</title>
        <authorList>
            <person name="Cabrera M.A."/>
            <person name="Marquez S.L."/>
            <person name="Perez-Donoso J.M."/>
        </authorList>
    </citation>
    <scope>NUCLEOTIDE SEQUENCE [LARGE SCALE GENOMIC DNA]</scope>
    <source>
        <strain evidence="2 3">TNT11</strain>
    </source>
</reference>
<protein>
    <submittedName>
        <fullName evidence="2">Uncharacterized protein</fullName>
    </submittedName>
</protein>
<dbReference type="RefSeq" id="WP_247404323.1">
    <property type="nucleotide sequence ID" value="NZ_JAKNRV010000215.1"/>
</dbReference>
<gene>
    <name evidence="2" type="ORF">L9Z73_19605</name>
</gene>
<comment type="caution">
    <text evidence="2">The sequence shown here is derived from an EMBL/GenBank/DDBJ whole genome shotgun (WGS) entry which is preliminary data.</text>
</comment>
<organism evidence="2 3">
    <name type="scientific">Pseudomonas emilianonis</name>
    <dbReference type="NCBI Taxonomy" id="2915812"/>
    <lineage>
        <taxon>Bacteria</taxon>
        <taxon>Pseudomonadati</taxon>
        <taxon>Pseudomonadota</taxon>
        <taxon>Gammaproteobacteria</taxon>
        <taxon>Pseudomonadales</taxon>
        <taxon>Pseudomonadaceae</taxon>
        <taxon>Pseudomonas</taxon>
    </lineage>
</organism>
<name>A0ABT0ELW8_9PSED</name>
<evidence type="ECO:0000256" key="1">
    <source>
        <dbReference type="SAM" id="MobiDB-lite"/>
    </source>
</evidence>
<sequence length="68" mass="7528">MNIANTFSTLANAAYLQATTHKPAAAEQEKAPVHASQEQADAVNNHDTIERQHQWRTGDNSATWPKRS</sequence>
<evidence type="ECO:0000313" key="3">
    <source>
        <dbReference type="Proteomes" id="UP001317085"/>
    </source>
</evidence>
<feature type="compositionally biased region" description="Polar residues" evidence="1">
    <location>
        <begin position="55"/>
        <end position="68"/>
    </location>
</feature>
<dbReference type="Proteomes" id="UP001317085">
    <property type="component" value="Unassembled WGS sequence"/>
</dbReference>
<accession>A0ABT0ELW8</accession>
<keyword evidence="3" id="KW-1185">Reference proteome</keyword>
<feature type="region of interest" description="Disordered" evidence="1">
    <location>
        <begin position="21"/>
        <end position="68"/>
    </location>
</feature>